<dbReference type="OrthoDB" id="9971872at2759"/>
<accession>A0A814H6R2</accession>
<dbReference type="AlphaFoldDB" id="A0A814H6R2"/>
<dbReference type="EMBL" id="CAJNOM010000082">
    <property type="protein sequence ID" value="CAF1006079.1"/>
    <property type="molecule type" value="Genomic_DNA"/>
</dbReference>
<keyword evidence="2" id="KW-1185">Reference proteome</keyword>
<sequence length="110" mass="12040">MNALIIRKQKYRSPPPQPLDRHLSEIAESDGSIYINAGIDSTCCKKRSRTIHKLTNGIVVSTEVSPTKTRSSNGHNDDILPIMLNSSTHDDRCDSINNGGGCIHCAYCGK</sequence>
<comment type="caution">
    <text evidence="1">The sequence shown here is derived from an EMBL/GenBank/DDBJ whole genome shotgun (WGS) entry which is preliminary data.</text>
</comment>
<evidence type="ECO:0000313" key="2">
    <source>
        <dbReference type="Proteomes" id="UP000663832"/>
    </source>
</evidence>
<proteinExistence type="predicted"/>
<evidence type="ECO:0000313" key="1">
    <source>
        <dbReference type="EMBL" id="CAF1006079.1"/>
    </source>
</evidence>
<organism evidence="1 2">
    <name type="scientific">Adineta steineri</name>
    <dbReference type="NCBI Taxonomy" id="433720"/>
    <lineage>
        <taxon>Eukaryota</taxon>
        <taxon>Metazoa</taxon>
        <taxon>Spiralia</taxon>
        <taxon>Gnathifera</taxon>
        <taxon>Rotifera</taxon>
        <taxon>Eurotatoria</taxon>
        <taxon>Bdelloidea</taxon>
        <taxon>Adinetida</taxon>
        <taxon>Adinetidae</taxon>
        <taxon>Adineta</taxon>
    </lineage>
</organism>
<protein>
    <submittedName>
        <fullName evidence="1">Uncharacterized protein</fullName>
    </submittedName>
</protein>
<gene>
    <name evidence="1" type="ORF">QVE165_LOCUS15202</name>
</gene>
<name>A0A814H6R2_9BILA</name>
<dbReference type="Proteomes" id="UP000663832">
    <property type="component" value="Unassembled WGS sequence"/>
</dbReference>
<reference evidence="1" key="1">
    <citation type="submission" date="2021-02" db="EMBL/GenBank/DDBJ databases">
        <authorList>
            <person name="Nowell W R."/>
        </authorList>
    </citation>
    <scope>NUCLEOTIDE SEQUENCE</scope>
</reference>